<feature type="transmembrane region" description="Helical" evidence="7">
    <location>
        <begin position="418"/>
        <end position="436"/>
    </location>
</feature>
<comment type="subcellular location">
    <subcellularLocation>
        <location evidence="1">Membrane</location>
        <topology evidence="1">Multi-pass membrane protein</topology>
    </subcellularLocation>
</comment>
<evidence type="ECO:0000313" key="9">
    <source>
        <dbReference type="Proteomes" id="UP000053599"/>
    </source>
</evidence>
<dbReference type="AlphaFoldDB" id="A0A0D1VZE7"/>
<feature type="transmembrane region" description="Helical" evidence="7">
    <location>
        <begin position="224"/>
        <end position="244"/>
    </location>
</feature>
<evidence type="ECO:0000256" key="6">
    <source>
        <dbReference type="SAM" id="MobiDB-lite"/>
    </source>
</evidence>
<name>A0A0D1VZE7_9EURO</name>
<sequence>MGILKAKDVPPTAPPPDARLSGQTEQNAAGPDVEKDGVLENQVSQQRTRIDPEIEKRVVRKIDYHVPPLVTFLFLLSYLDRSNIGNARIAGMTKDLSLTGDRYDWLLTIFYISYIVFQFQGFMWKILKPHTWACLITLAWGIIATCQAATQSWGGEMACRFLLGAAEAGFGPSIPYLLSFFYLRHEHGFRSGIFLAAAPLASTFAGALAYGITSGHSKLANWRLLFLVEGIPTILAAPLAWFFLPDSPATAKFLTEEEKEVARARVIRQHGTQEDGHRVNIKDLGLTLLDAKAWFTALMYFSCNVSYSSLPVFLPTILNQMGFSSINAQGLSAPPYFVSTIVTVLSCWIADRTQQRGLMIAFLSCVAGIGYILLATCKAVAPRYFGTFLAAAGVFPAIANILPWVVNNQGSDSRRGMGIILLNLVGQCGPLLGTRVFPTSQAPRYVEGQSICAAFMFFNGFLALSLRTLLVWENKKLDRKYGASGKEMAARARHGEADTNAGEENYGAAFRYIL</sequence>
<dbReference type="FunFam" id="1.20.1250.20:FF:000018">
    <property type="entry name" value="MFS transporter permease"/>
    <property type="match status" value="1"/>
</dbReference>
<evidence type="ECO:0000256" key="7">
    <source>
        <dbReference type="SAM" id="Phobius"/>
    </source>
</evidence>
<keyword evidence="3 7" id="KW-0812">Transmembrane</keyword>
<dbReference type="EMBL" id="KN846952">
    <property type="protein sequence ID" value="KIV81810.1"/>
    <property type="molecule type" value="Genomic_DNA"/>
</dbReference>
<dbReference type="PANTHER" id="PTHR43791">
    <property type="entry name" value="PERMEASE-RELATED"/>
    <property type="match status" value="1"/>
</dbReference>
<feature type="transmembrane region" description="Helical" evidence="7">
    <location>
        <begin position="161"/>
        <end position="183"/>
    </location>
</feature>
<dbReference type="PANTHER" id="PTHR43791:SF36">
    <property type="entry name" value="TRANSPORTER, PUTATIVE (AFU_ORTHOLOGUE AFUA_6G08340)-RELATED"/>
    <property type="match status" value="1"/>
</dbReference>
<protein>
    <recommendedName>
        <fullName evidence="10">Major facilitator superfamily (MFS) profile domain-containing protein</fullName>
    </recommendedName>
</protein>
<feature type="transmembrane region" description="Helical" evidence="7">
    <location>
        <begin position="387"/>
        <end position="406"/>
    </location>
</feature>
<evidence type="ECO:0000256" key="4">
    <source>
        <dbReference type="ARBA" id="ARBA00022989"/>
    </source>
</evidence>
<keyword evidence="2" id="KW-0813">Transport</keyword>
<dbReference type="GO" id="GO:0022857">
    <property type="term" value="F:transmembrane transporter activity"/>
    <property type="evidence" value="ECO:0007669"/>
    <property type="project" value="InterPro"/>
</dbReference>
<feature type="transmembrane region" description="Helical" evidence="7">
    <location>
        <begin position="130"/>
        <end position="149"/>
    </location>
</feature>
<dbReference type="GO" id="GO:0016020">
    <property type="term" value="C:membrane"/>
    <property type="evidence" value="ECO:0007669"/>
    <property type="project" value="UniProtKB-SubCell"/>
</dbReference>
<accession>A0A0D1VZE7</accession>
<dbReference type="SUPFAM" id="SSF103473">
    <property type="entry name" value="MFS general substrate transporter"/>
    <property type="match status" value="1"/>
</dbReference>
<evidence type="ECO:0000256" key="3">
    <source>
        <dbReference type="ARBA" id="ARBA00022692"/>
    </source>
</evidence>
<keyword evidence="5 7" id="KW-0472">Membrane</keyword>
<dbReference type="InterPro" id="IPR036259">
    <property type="entry name" value="MFS_trans_sf"/>
</dbReference>
<feature type="transmembrane region" description="Helical" evidence="7">
    <location>
        <begin position="189"/>
        <end position="212"/>
    </location>
</feature>
<dbReference type="Gene3D" id="1.20.1250.20">
    <property type="entry name" value="MFS general substrate transporter like domains"/>
    <property type="match status" value="2"/>
</dbReference>
<evidence type="ECO:0000313" key="8">
    <source>
        <dbReference type="EMBL" id="KIV81810.1"/>
    </source>
</evidence>
<dbReference type="Proteomes" id="UP000053599">
    <property type="component" value="Unassembled WGS sequence"/>
</dbReference>
<feature type="region of interest" description="Disordered" evidence="6">
    <location>
        <begin position="1"/>
        <end position="46"/>
    </location>
</feature>
<dbReference type="OrthoDB" id="2985014at2759"/>
<keyword evidence="4 7" id="KW-1133">Transmembrane helix</keyword>
<reference evidence="8 9" key="1">
    <citation type="submission" date="2015-01" db="EMBL/GenBank/DDBJ databases">
        <title>The Genome Sequence of Exophiala sideris CBS121828.</title>
        <authorList>
            <consortium name="The Broad Institute Genomics Platform"/>
            <person name="Cuomo C."/>
            <person name="de Hoog S."/>
            <person name="Gorbushina A."/>
            <person name="Stielow B."/>
            <person name="Teixiera M."/>
            <person name="Abouelleil A."/>
            <person name="Chapman S.B."/>
            <person name="Priest M."/>
            <person name="Young S.K."/>
            <person name="Wortman J."/>
            <person name="Nusbaum C."/>
            <person name="Birren B."/>
        </authorList>
    </citation>
    <scope>NUCLEOTIDE SEQUENCE [LARGE SCALE GENOMIC DNA]</scope>
    <source>
        <strain evidence="8 9">CBS 121828</strain>
    </source>
</reference>
<evidence type="ECO:0000256" key="1">
    <source>
        <dbReference type="ARBA" id="ARBA00004141"/>
    </source>
</evidence>
<evidence type="ECO:0008006" key="10">
    <source>
        <dbReference type="Google" id="ProtNLM"/>
    </source>
</evidence>
<feature type="transmembrane region" description="Helical" evidence="7">
    <location>
        <begin position="448"/>
        <end position="470"/>
    </location>
</feature>
<dbReference type="HOGENOM" id="CLU_001265_0_1_1"/>
<feature type="transmembrane region" description="Helical" evidence="7">
    <location>
        <begin position="357"/>
        <end position="381"/>
    </location>
</feature>
<dbReference type="InterPro" id="IPR011701">
    <property type="entry name" value="MFS"/>
</dbReference>
<feature type="transmembrane region" description="Helical" evidence="7">
    <location>
        <begin position="333"/>
        <end position="350"/>
    </location>
</feature>
<evidence type="ECO:0000256" key="5">
    <source>
        <dbReference type="ARBA" id="ARBA00023136"/>
    </source>
</evidence>
<feature type="transmembrane region" description="Helical" evidence="7">
    <location>
        <begin position="103"/>
        <end position="124"/>
    </location>
</feature>
<dbReference type="Pfam" id="PF07690">
    <property type="entry name" value="MFS_1"/>
    <property type="match status" value="1"/>
</dbReference>
<organism evidence="8 9">
    <name type="scientific">Exophiala sideris</name>
    <dbReference type="NCBI Taxonomy" id="1016849"/>
    <lineage>
        <taxon>Eukaryota</taxon>
        <taxon>Fungi</taxon>
        <taxon>Dikarya</taxon>
        <taxon>Ascomycota</taxon>
        <taxon>Pezizomycotina</taxon>
        <taxon>Eurotiomycetes</taxon>
        <taxon>Chaetothyriomycetidae</taxon>
        <taxon>Chaetothyriales</taxon>
        <taxon>Herpotrichiellaceae</taxon>
        <taxon>Exophiala</taxon>
    </lineage>
</organism>
<gene>
    <name evidence="8" type="ORF">PV11_03964</name>
</gene>
<evidence type="ECO:0000256" key="2">
    <source>
        <dbReference type="ARBA" id="ARBA00022448"/>
    </source>
</evidence>
<proteinExistence type="predicted"/>
<dbReference type="FunFam" id="1.20.1250.20:FF:000013">
    <property type="entry name" value="MFS general substrate transporter"/>
    <property type="match status" value="1"/>
</dbReference>